<feature type="compositionally biased region" description="Basic and acidic residues" evidence="6">
    <location>
        <begin position="241"/>
        <end position="250"/>
    </location>
</feature>
<comment type="similarity">
    <text evidence="2">Belongs to the beta-catenin family.</text>
</comment>
<dbReference type="PANTHER" id="PTHR10372:SF8">
    <property type="entry name" value="PLAKOPHILIN-4"/>
    <property type="match status" value="1"/>
</dbReference>
<dbReference type="GO" id="GO:0098609">
    <property type="term" value="P:cell-cell adhesion"/>
    <property type="evidence" value="ECO:0007669"/>
    <property type="project" value="InterPro"/>
</dbReference>
<dbReference type="GO" id="GO:0005634">
    <property type="term" value="C:nucleus"/>
    <property type="evidence" value="ECO:0007669"/>
    <property type="project" value="TreeGrafter"/>
</dbReference>
<dbReference type="Gene3D" id="1.25.10.10">
    <property type="entry name" value="Leucine-rich Repeat Variant"/>
    <property type="match status" value="1"/>
</dbReference>
<feature type="compositionally biased region" description="Polar residues" evidence="6">
    <location>
        <begin position="253"/>
        <end position="262"/>
    </location>
</feature>
<keyword evidence="3" id="KW-0677">Repeat</keyword>
<dbReference type="PANTHER" id="PTHR10372">
    <property type="entry name" value="PLAKOPHILLIN-RELATED"/>
    <property type="match status" value="1"/>
</dbReference>
<dbReference type="AlphaFoldDB" id="A0A8C7YEG7"/>
<evidence type="ECO:0008006" key="9">
    <source>
        <dbReference type="Google" id="ProtNLM"/>
    </source>
</evidence>
<evidence type="ECO:0000256" key="5">
    <source>
        <dbReference type="ARBA" id="ARBA00022949"/>
    </source>
</evidence>
<organism evidence="7 8">
    <name type="scientific">Oryzias sinensis</name>
    <name type="common">Chinese medaka</name>
    <dbReference type="NCBI Taxonomy" id="183150"/>
    <lineage>
        <taxon>Eukaryota</taxon>
        <taxon>Metazoa</taxon>
        <taxon>Chordata</taxon>
        <taxon>Craniata</taxon>
        <taxon>Vertebrata</taxon>
        <taxon>Euteleostomi</taxon>
        <taxon>Actinopterygii</taxon>
        <taxon>Neopterygii</taxon>
        <taxon>Teleostei</taxon>
        <taxon>Neoteleostei</taxon>
        <taxon>Acanthomorphata</taxon>
        <taxon>Ovalentaria</taxon>
        <taxon>Atherinomorphae</taxon>
        <taxon>Beloniformes</taxon>
        <taxon>Adrianichthyidae</taxon>
        <taxon>Oryziinae</taxon>
        <taxon>Oryzias</taxon>
    </lineage>
</organism>
<sequence length="298" mass="34099">MDNDRVVCSVATALRNMALDSRNKELIGKYAMRDLVNRLPGSSPSTLSDDTVASVCCTLHEVTSRNMENAKALADSGGIEKLVDISKGRGKGYSMKVVKAAAQVLNTLWQYRELRNLYKQDGWNYTHFVTPVSTLERDRYRSQPTLPTSPLQMSPVIQSGWVPPLQSHSYWSEKKTPYFIGTYSSQSGEDLRRFQVRNSITNHTKRNEFSVFQHQEPFYDEPDRKNYNSYRMYPSSPQGYSEEHYEEEPVHLTPSSPDGYASQSLRLRANTNYVDFYSTTRRPSNRANKFTGSPDSWV</sequence>
<evidence type="ECO:0000313" key="7">
    <source>
        <dbReference type="Ensembl" id="ENSOSIP00000025690.1"/>
    </source>
</evidence>
<dbReference type="InterPro" id="IPR011989">
    <property type="entry name" value="ARM-like"/>
</dbReference>
<dbReference type="Proteomes" id="UP000694383">
    <property type="component" value="Unplaced"/>
</dbReference>
<proteinExistence type="inferred from homology"/>
<reference evidence="7" key="1">
    <citation type="submission" date="2025-08" db="UniProtKB">
        <authorList>
            <consortium name="Ensembl"/>
        </authorList>
    </citation>
    <scope>IDENTIFICATION</scope>
</reference>
<reference evidence="7" key="2">
    <citation type="submission" date="2025-09" db="UniProtKB">
        <authorList>
            <consortium name="Ensembl"/>
        </authorList>
    </citation>
    <scope>IDENTIFICATION</scope>
</reference>
<dbReference type="Ensembl" id="ENSOSIT00000027093.1">
    <property type="protein sequence ID" value="ENSOSIP00000025690.1"/>
    <property type="gene ID" value="ENSOSIG00000013472.1"/>
</dbReference>
<dbReference type="GeneTree" id="ENSGT00940000155773"/>
<evidence type="ECO:0000256" key="2">
    <source>
        <dbReference type="ARBA" id="ARBA00005462"/>
    </source>
</evidence>
<comment type="subcellular location">
    <subcellularLocation>
        <location evidence="1">Cell junction</location>
    </subcellularLocation>
</comment>
<protein>
    <recommendedName>
        <fullName evidence="9">Plakophilin 4</fullName>
    </recommendedName>
</protein>
<keyword evidence="8" id="KW-1185">Reference proteome</keyword>
<dbReference type="GO" id="GO:0005737">
    <property type="term" value="C:cytoplasm"/>
    <property type="evidence" value="ECO:0007669"/>
    <property type="project" value="TreeGrafter"/>
</dbReference>
<name>A0A8C7YEG7_9TELE</name>
<evidence type="ECO:0000256" key="6">
    <source>
        <dbReference type="SAM" id="MobiDB-lite"/>
    </source>
</evidence>
<evidence type="ECO:0000256" key="1">
    <source>
        <dbReference type="ARBA" id="ARBA00004282"/>
    </source>
</evidence>
<dbReference type="InterPro" id="IPR000225">
    <property type="entry name" value="Armadillo"/>
</dbReference>
<evidence type="ECO:0000313" key="8">
    <source>
        <dbReference type="Proteomes" id="UP000694383"/>
    </source>
</evidence>
<dbReference type="InterPro" id="IPR028435">
    <property type="entry name" value="Plakophilin/d_Catenin"/>
</dbReference>
<keyword evidence="5" id="KW-0965">Cell junction</keyword>
<accession>A0A8C7YEG7</accession>
<dbReference type="InterPro" id="IPR016024">
    <property type="entry name" value="ARM-type_fold"/>
</dbReference>
<dbReference type="GO" id="GO:0005886">
    <property type="term" value="C:plasma membrane"/>
    <property type="evidence" value="ECO:0007669"/>
    <property type="project" value="TreeGrafter"/>
</dbReference>
<dbReference type="GO" id="GO:0005912">
    <property type="term" value="C:adherens junction"/>
    <property type="evidence" value="ECO:0007669"/>
    <property type="project" value="TreeGrafter"/>
</dbReference>
<evidence type="ECO:0000256" key="3">
    <source>
        <dbReference type="ARBA" id="ARBA00022737"/>
    </source>
</evidence>
<dbReference type="SUPFAM" id="SSF48371">
    <property type="entry name" value="ARM repeat"/>
    <property type="match status" value="1"/>
</dbReference>
<feature type="region of interest" description="Disordered" evidence="6">
    <location>
        <begin position="234"/>
        <end position="262"/>
    </location>
</feature>
<dbReference type="SMART" id="SM00185">
    <property type="entry name" value="ARM"/>
    <property type="match status" value="2"/>
</dbReference>
<keyword evidence="4" id="KW-0130">Cell adhesion</keyword>
<evidence type="ECO:0000256" key="4">
    <source>
        <dbReference type="ARBA" id="ARBA00022889"/>
    </source>
</evidence>